<dbReference type="EMBL" id="JBHSQJ010000058">
    <property type="protein sequence ID" value="MFC5908449.1"/>
    <property type="molecule type" value="Genomic_DNA"/>
</dbReference>
<evidence type="ECO:0000313" key="1">
    <source>
        <dbReference type="EMBL" id="MFC5908449.1"/>
    </source>
</evidence>
<sequence length="670" mass="74276">MMIVTAPAAVGKSTAASFLSFHLKAPVLDLSTLQVGDATLEGSLSKALGAGNFARYLDRMVHGAATLIVDALDEAEVRSGQANFRAFIRGVADTASAFTGKPAVVILSRAESSQALVETLEERRIPFAQFEILPFNREQAEHYLDGRISDIYSASGREMIHKKHREPFTKARDALFKIMASALSATDGEIWEVPAVRDFLGYAPVLDVAAEFLAVDNFATVSRDFSSKAADRGLVHWDMVSQVIDHLLVREQEKFVAQFSKTPEFIALDDPRLAAALYTPEEQCARLLDYVENMRIPMDLPGHLPAKVREPYETAVSAQLANHPFLRGSGWFNVIFRDYVTARAISSASTSADTGQAIRRRLLSAEWKHSPMFGYFTFTLSRAVSEDVAQCHSELLGALYESFKSMCDSRDTLRIIVGKSGNRLIATFAVLTEIDTGSADSGKFLVSMGPLGFVTHEGTIGISFPRELSHADIYEVPEVTLGGDGGSFKLGPQVYISCGELLVLAKEVHVHGEASKYPVLLNLGSLTSEHVNLKAEPEQLIVVCDELFYPWSQHQKRVNLDELRSNSREAYWLYVELRRIVLRFKDAKAGEVALYQPFLDNLVIGENRRARIALDFLQDIGCVTLRNSMYLLNLAEYAKLGISRTQLRNLEMTEASKEWAERLMNFAAAQ</sequence>
<keyword evidence="2" id="KW-1185">Reference proteome</keyword>
<evidence type="ECO:0000313" key="2">
    <source>
        <dbReference type="Proteomes" id="UP001596174"/>
    </source>
</evidence>
<proteinExistence type="predicted"/>
<organism evidence="1 2">
    <name type="scientific">Streptacidiphilus monticola</name>
    <dbReference type="NCBI Taxonomy" id="2161674"/>
    <lineage>
        <taxon>Bacteria</taxon>
        <taxon>Bacillati</taxon>
        <taxon>Actinomycetota</taxon>
        <taxon>Actinomycetes</taxon>
        <taxon>Kitasatosporales</taxon>
        <taxon>Streptomycetaceae</taxon>
        <taxon>Streptacidiphilus</taxon>
    </lineage>
</organism>
<gene>
    <name evidence="1" type="ORF">ACFP3V_14655</name>
</gene>
<dbReference type="RefSeq" id="WP_380583446.1">
    <property type="nucleotide sequence ID" value="NZ_JBHSQJ010000058.1"/>
</dbReference>
<comment type="caution">
    <text evidence="1">The sequence shown here is derived from an EMBL/GenBank/DDBJ whole genome shotgun (WGS) entry which is preliminary data.</text>
</comment>
<name>A0ABW1G483_9ACTN</name>
<reference evidence="2" key="1">
    <citation type="journal article" date="2019" name="Int. J. Syst. Evol. Microbiol.">
        <title>The Global Catalogue of Microorganisms (GCM) 10K type strain sequencing project: providing services to taxonomists for standard genome sequencing and annotation.</title>
        <authorList>
            <consortium name="The Broad Institute Genomics Platform"/>
            <consortium name="The Broad Institute Genome Sequencing Center for Infectious Disease"/>
            <person name="Wu L."/>
            <person name="Ma J."/>
        </authorList>
    </citation>
    <scope>NUCLEOTIDE SEQUENCE [LARGE SCALE GENOMIC DNA]</scope>
    <source>
        <strain evidence="2">JCM 4816</strain>
    </source>
</reference>
<accession>A0ABW1G483</accession>
<dbReference type="Proteomes" id="UP001596174">
    <property type="component" value="Unassembled WGS sequence"/>
</dbReference>
<protein>
    <submittedName>
        <fullName evidence="1">Uncharacterized protein</fullName>
    </submittedName>
</protein>